<evidence type="ECO:0000256" key="1">
    <source>
        <dbReference type="ARBA" id="ARBA00004651"/>
    </source>
</evidence>
<gene>
    <name evidence="13" type="ORF">OOZ53_18420</name>
</gene>
<feature type="transmembrane region" description="Helical" evidence="8">
    <location>
        <begin position="377"/>
        <end position="397"/>
    </location>
</feature>
<dbReference type="Gene3D" id="3.30.70.100">
    <property type="match status" value="1"/>
</dbReference>
<dbReference type="PANTHER" id="PTHR30460">
    <property type="entry name" value="MODERATE CONDUCTANCE MECHANOSENSITIVE CHANNEL YBIO"/>
    <property type="match status" value="1"/>
</dbReference>
<keyword evidence="3" id="KW-1003">Cell membrane</keyword>
<feature type="signal peptide" evidence="9">
    <location>
        <begin position="1"/>
        <end position="28"/>
    </location>
</feature>
<feature type="compositionally biased region" description="Low complexity" evidence="7">
    <location>
        <begin position="743"/>
        <end position="757"/>
    </location>
</feature>
<feature type="transmembrane region" description="Helical" evidence="8">
    <location>
        <begin position="194"/>
        <end position="212"/>
    </location>
</feature>
<feature type="chain" id="PRO_5045209923" evidence="9">
    <location>
        <begin position="29"/>
        <end position="772"/>
    </location>
</feature>
<dbReference type="InterPro" id="IPR045276">
    <property type="entry name" value="YbiO_bact"/>
</dbReference>
<dbReference type="PANTHER" id="PTHR30460:SF0">
    <property type="entry name" value="MODERATE CONDUCTANCE MECHANOSENSITIVE CHANNEL YBIO"/>
    <property type="match status" value="1"/>
</dbReference>
<comment type="subcellular location">
    <subcellularLocation>
        <location evidence="1">Cell membrane</location>
        <topology evidence="1">Multi-pass membrane protein</topology>
    </subcellularLocation>
</comment>
<dbReference type="InterPro" id="IPR011066">
    <property type="entry name" value="MscS_channel_C_sf"/>
</dbReference>
<dbReference type="InterPro" id="IPR011014">
    <property type="entry name" value="MscS_channel_TM-2"/>
</dbReference>
<evidence type="ECO:0000259" key="11">
    <source>
        <dbReference type="Pfam" id="PF21082"/>
    </source>
</evidence>
<feature type="transmembrane region" description="Helical" evidence="8">
    <location>
        <begin position="224"/>
        <end position="246"/>
    </location>
</feature>
<feature type="transmembrane region" description="Helical" evidence="8">
    <location>
        <begin position="145"/>
        <end position="163"/>
    </location>
</feature>
<dbReference type="SUPFAM" id="SSF82861">
    <property type="entry name" value="Mechanosensitive channel protein MscS (YggB), transmembrane region"/>
    <property type="match status" value="1"/>
</dbReference>
<name>A0ABT4VTE7_9HYPH</name>
<comment type="similarity">
    <text evidence="2">Belongs to the MscS (TC 1.A.23) family.</text>
</comment>
<evidence type="ECO:0000256" key="6">
    <source>
        <dbReference type="ARBA" id="ARBA00023136"/>
    </source>
</evidence>
<evidence type="ECO:0000256" key="7">
    <source>
        <dbReference type="SAM" id="MobiDB-lite"/>
    </source>
</evidence>
<feature type="transmembrane region" description="Helical" evidence="8">
    <location>
        <begin position="456"/>
        <end position="476"/>
    </location>
</feature>
<feature type="transmembrane region" description="Helical" evidence="8">
    <location>
        <begin position="298"/>
        <end position="316"/>
    </location>
</feature>
<proteinExistence type="inferred from homology"/>
<dbReference type="RefSeq" id="WP_271091158.1">
    <property type="nucleotide sequence ID" value="NZ_JAPJZH010000012.1"/>
</dbReference>
<comment type="caution">
    <text evidence="13">The sequence shown here is derived from an EMBL/GenBank/DDBJ whole genome shotgun (WGS) entry which is preliminary data.</text>
</comment>
<evidence type="ECO:0000259" key="10">
    <source>
        <dbReference type="Pfam" id="PF00924"/>
    </source>
</evidence>
<dbReference type="InterPro" id="IPR049278">
    <property type="entry name" value="MS_channel_C"/>
</dbReference>
<dbReference type="SUPFAM" id="SSF50182">
    <property type="entry name" value="Sm-like ribonucleoproteins"/>
    <property type="match status" value="1"/>
</dbReference>
<feature type="transmembrane region" description="Helical" evidence="8">
    <location>
        <begin position="344"/>
        <end position="365"/>
    </location>
</feature>
<evidence type="ECO:0000256" key="2">
    <source>
        <dbReference type="ARBA" id="ARBA00008017"/>
    </source>
</evidence>
<dbReference type="InterPro" id="IPR023408">
    <property type="entry name" value="MscS_beta-dom_sf"/>
</dbReference>
<keyword evidence="14" id="KW-1185">Reference proteome</keyword>
<dbReference type="Gene3D" id="2.30.30.60">
    <property type="match status" value="1"/>
</dbReference>
<feature type="domain" description="Mechanosensitive ion channel transmembrane helices 2/3" evidence="12">
    <location>
        <begin position="530"/>
        <end position="566"/>
    </location>
</feature>
<dbReference type="Pfam" id="PF21088">
    <property type="entry name" value="MS_channel_1st"/>
    <property type="match status" value="1"/>
</dbReference>
<evidence type="ECO:0000259" key="12">
    <source>
        <dbReference type="Pfam" id="PF21088"/>
    </source>
</evidence>
<dbReference type="Pfam" id="PF00924">
    <property type="entry name" value="MS_channel_2nd"/>
    <property type="match status" value="1"/>
</dbReference>
<feature type="domain" description="Mechanosensitive ion channel MscS C-terminal" evidence="11">
    <location>
        <begin position="637"/>
        <end position="724"/>
    </location>
</feature>
<evidence type="ECO:0000256" key="3">
    <source>
        <dbReference type="ARBA" id="ARBA00022475"/>
    </source>
</evidence>
<evidence type="ECO:0000313" key="13">
    <source>
        <dbReference type="EMBL" id="MDA4847342.1"/>
    </source>
</evidence>
<evidence type="ECO:0000256" key="4">
    <source>
        <dbReference type="ARBA" id="ARBA00022692"/>
    </source>
</evidence>
<dbReference type="EMBL" id="JAPJZH010000012">
    <property type="protein sequence ID" value="MDA4847342.1"/>
    <property type="molecule type" value="Genomic_DNA"/>
</dbReference>
<dbReference type="Proteomes" id="UP001148313">
    <property type="component" value="Unassembled WGS sequence"/>
</dbReference>
<dbReference type="InterPro" id="IPR049142">
    <property type="entry name" value="MS_channel_1st"/>
</dbReference>
<dbReference type="Gene3D" id="1.10.287.1260">
    <property type="match status" value="1"/>
</dbReference>
<dbReference type="SUPFAM" id="SSF82689">
    <property type="entry name" value="Mechanosensitive channel protein MscS (YggB), C-terminal domain"/>
    <property type="match status" value="1"/>
</dbReference>
<protein>
    <submittedName>
        <fullName evidence="13">Mechanosensitive ion channel family protein</fullName>
    </submittedName>
</protein>
<feature type="transmembrane region" description="Helical" evidence="8">
    <location>
        <begin position="551"/>
        <end position="569"/>
    </location>
</feature>
<sequence length="772" mass="83568">MKSKIYHFTALLLAMAVMLGAISVPGSAQVSLSGVSGSSDEAADSAVPVALPKDLTPETIRQLVSTLSDQQVRQLLLERLDAVAAQEGASGAQGPGTLEFLGSSLLGVVGLVEDAVFGIPQILSRLHEAGTQYVDERGGSGLLKVTAYFAVAIVIGLLAENVVTRLASKWRRQIEDMQAPDGLLQTLEVLGKRLLLELGGLLVFFAVTRAVIELLAPVNDRPLLPLLMTNLIVMPRLSIAITRFLFAPTRPDLRLVTTDDWTAKFIFRQQLGIILLIGLANVIIGFQELQGIPFTDSALGFWLLLISILWLCYTLYRARHGLSSIVLGGDDEATMLERGVALAYPWFAIVSVLLTWLVVEMILAAGRFDLIDDGQGYYTVGILLFAPVFDTMVRGLVKHLVPPMRGEGALAEAAYRSTKRSYVRIGRALLATFIVVAIANVWHIDYSNLATAGLGVRIAANMFEILFIVAAGYLVWEVVTLWINRKLADEQTAAGLDLEAEEPGGGEGGGVGGTRLSTVLPLVKIAAQVSIITITVLIALGNMGIDITPLLAGAGIVGLAIGFGAQTLVRDIVSGLFFLFDDAFRVGEYLEIDGTVGTVERISIRSLQLRHHQGPVHTIPYGEIPKVTNNSRDWVIVKLKFTVPFDTDVNKVKKLFKQIGKDIMEAPYAEDIIQTFKSQGVYDVNDVGIIVRGKFMAKPGKQWMIRKDVYARVQKIFAENGIEFARREVRVKMPEAEESQDNAGASGAAAAAQAAIQEQVEQEMVEAGAKPA</sequence>
<keyword evidence="4 8" id="KW-0812">Transmembrane</keyword>
<feature type="region of interest" description="Disordered" evidence="7">
    <location>
        <begin position="734"/>
        <end position="757"/>
    </location>
</feature>
<feature type="transmembrane region" description="Helical" evidence="8">
    <location>
        <begin position="266"/>
        <end position="286"/>
    </location>
</feature>
<evidence type="ECO:0000256" key="9">
    <source>
        <dbReference type="SAM" id="SignalP"/>
    </source>
</evidence>
<reference evidence="13" key="1">
    <citation type="submission" date="2022-11" db="EMBL/GenBank/DDBJ databases">
        <title>Hoeflea poritis sp. nov., isolated from scleractinian coral Porites lutea.</title>
        <authorList>
            <person name="Zhang G."/>
            <person name="Wei Q."/>
            <person name="Cai L."/>
        </authorList>
    </citation>
    <scope>NUCLEOTIDE SEQUENCE</scope>
    <source>
        <strain evidence="13">E7-10</strain>
    </source>
</reference>
<keyword evidence="9" id="KW-0732">Signal</keyword>
<evidence type="ECO:0000313" key="14">
    <source>
        <dbReference type="Proteomes" id="UP001148313"/>
    </source>
</evidence>
<keyword evidence="5 8" id="KW-1133">Transmembrane helix</keyword>
<dbReference type="InterPro" id="IPR006685">
    <property type="entry name" value="MscS_channel_2nd"/>
</dbReference>
<keyword evidence="6 8" id="KW-0472">Membrane</keyword>
<feature type="transmembrane region" description="Helical" evidence="8">
    <location>
        <begin position="425"/>
        <end position="444"/>
    </location>
</feature>
<dbReference type="InterPro" id="IPR010920">
    <property type="entry name" value="LSM_dom_sf"/>
</dbReference>
<evidence type="ECO:0000256" key="5">
    <source>
        <dbReference type="ARBA" id="ARBA00022989"/>
    </source>
</evidence>
<evidence type="ECO:0000256" key="8">
    <source>
        <dbReference type="SAM" id="Phobius"/>
    </source>
</evidence>
<accession>A0ABT4VTE7</accession>
<dbReference type="Pfam" id="PF21082">
    <property type="entry name" value="MS_channel_3rd"/>
    <property type="match status" value="1"/>
</dbReference>
<feature type="domain" description="Mechanosensitive ion channel MscS" evidence="10">
    <location>
        <begin position="567"/>
        <end position="631"/>
    </location>
</feature>
<organism evidence="13 14">
    <name type="scientific">Hoeflea poritis</name>
    <dbReference type="NCBI Taxonomy" id="2993659"/>
    <lineage>
        <taxon>Bacteria</taxon>
        <taxon>Pseudomonadati</taxon>
        <taxon>Pseudomonadota</taxon>
        <taxon>Alphaproteobacteria</taxon>
        <taxon>Hyphomicrobiales</taxon>
        <taxon>Rhizobiaceae</taxon>
        <taxon>Hoeflea</taxon>
    </lineage>
</organism>